<dbReference type="SUPFAM" id="SSF52058">
    <property type="entry name" value="L domain-like"/>
    <property type="match status" value="1"/>
</dbReference>
<comment type="caution">
    <text evidence="1">The sequence shown here is derived from an EMBL/GenBank/DDBJ whole genome shotgun (WGS) entry which is preliminary data.</text>
</comment>
<evidence type="ECO:0000313" key="2">
    <source>
        <dbReference type="Proteomes" id="UP001054902"/>
    </source>
</evidence>
<dbReference type="InterPro" id="IPR032675">
    <property type="entry name" value="LRR_dom_sf"/>
</dbReference>
<dbReference type="Proteomes" id="UP001054902">
    <property type="component" value="Unassembled WGS sequence"/>
</dbReference>
<gene>
    <name evidence="1" type="ORF">CTEN210_01106</name>
</gene>
<proteinExistence type="predicted"/>
<dbReference type="Pfam" id="PF13306">
    <property type="entry name" value="LRR_5"/>
    <property type="match status" value="1"/>
</dbReference>
<protein>
    <recommendedName>
        <fullName evidence="3">Leucine-rich repeat domain-containing protein</fullName>
    </recommendedName>
</protein>
<name>A0AAD3CEH0_9STRA</name>
<evidence type="ECO:0000313" key="1">
    <source>
        <dbReference type="EMBL" id="GFH44632.1"/>
    </source>
</evidence>
<organism evidence="1 2">
    <name type="scientific">Chaetoceros tenuissimus</name>
    <dbReference type="NCBI Taxonomy" id="426638"/>
    <lineage>
        <taxon>Eukaryota</taxon>
        <taxon>Sar</taxon>
        <taxon>Stramenopiles</taxon>
        <taxon>Ochrophyta</taxon>
        <taxon>Bacillariophyta</taxon>
        <taxon>Coscinodiscophyceae</taxon>
        <taxon>Chaetocerotophycidae</taxon>
        <taxon>Chaetocerotales</taxon>
        <taxon>Chaetocerotaceae</taxon>
        <taxon>Chaetoceros</taxon>
    </lineage>
</organism>
<accession>A0AAD3CEH0</accession>
<reference evidence="1 2" key="1">
    <citation type="journal article" date="2021" name="Sci. Rep.">
        <title>The genome of the diatom Chaetoceros tenuissimus carries an ancient integrated fragment of an extant virus.</title>
        <authorList>
            <person name="Hongo Y."/>
            <person name="Kimura K."/>
            <person name="Takaki Y."/>
            <person name="Yoshida Y."/>
            <person name="Baba S."/>
            <person name="Kobayashi G."/>
            <person name="Nagasaki K."/>
            <person name="Hano T."/>
            <person name="Tomaru Y."/>
        </authorList>
    </citation>
    <scope>NUCLEOTIDE SEQUENCE [LARGE SCALE GENOMIC DNA]</scope>
    <source>
        <strain evidence="1 2">NIES-3715</strain>
    </source>
</reference>
<dbReference type="InterPro" id="IPR026906">
    <property type="entry name" value="LRR_5"/>
</dbReference>
<dbReference type="Gene3D" id="3.80.10.10">
    <property type="entry name" value="Ribonuclease Inhibitor"/>
    <property type="match status" value="1"/>
</dbReference>
<sequence>MRVQTEEWRRFIPGVRMYKGKKTLFYNGEKLYDVENNEYLMYNQDERKTWEVIIVLPDVEVIPERTFRFCKNVEAVIMSDTVKRIEAAAFLFCKSLVIVRLSRNLECIGEFAFVACEPLTSIFIPPSCREIEDRAFEHCKNLIILKVPLQTQLGDSVIAKTALIEASPFPTGIRNQINPDLEGTMADRFDATLAELAGLYDNNQVNEWLRNMHRDEQFSLHRACSSYNPLGEIVFDIVKRQGLKAFQRPDNVGVTASQYLSANPFTEMQEKMIIKRYILDMMGEVI</sequence>
<dbReference type="AlphaFoldDB" id="A0AAD3CEH0"/>
<dbReference type="EMBL" id="BLLK01000020">
    <property type="protein sequence ID" value="GFH44632.1"/>
    <property type="molecule type" value="Genomic_DNA"/>
</dbReference>
<evidence type="ECO:0008006" key="3">
    <source>
        <dbReference type="Google" id="ProtNLM"/>
    </source>
</evidence>
<keyword evidence="2" id="KW-1185">Reference proteome</keyword>